<dbReference type="EMBL" id="CM001883">
    <property type="protein sequence ID" value="EOY08689.1"/>
    <property type="molecule type" value="Genomic_DNA"/>
</dbReference>
<sequence>MHEFQNNNPHGVRPSHEPAPMDSTRSLSPSHHRRLKAPSLLPPLVSSRSAQRTPIFLSFYSAILSPKLSSLSFSFLQIPAVNTLIFPSQN</sequence>
<evidence type="ECO:0000313" key="2">
    <source>
        <dbReference type="EMBL" id="EOY08689.1"/>
    </source>
</evidence>
<organism evidence="2 3">
    <name type="scientific">Theobroma cacao</name>
    <name type="common">Cacao</name>
    <name type="synonym">Cocoa</name>
    <dbReference type="NCBI Taxonomy" id="3641"/>
    <lineage>
        <taxon>Eukaryota</taxon>
        <taxon>Viridiplantae</taxon>
        <taxon>Streptophyta</taxon>
        <taxon>Embryophyta</taxon>
        <taxon>Tracheophyta</taxon>
        <taxon>Spermatophyta</taxon>
        <taxon>Magnoliopsida</taxon>
        <taxon>eudicotyledons</taxon>
        <taxon>Gunneridae</taxon>
        <taxon>Pentapetalae</taxon>
        <taxon>rosids</taxon>
        <taxon>malvids</taxon>
        <taxon>Malvales</taxon>
        <taxon>Malvaceae</taxon>
        <taxon>Byttnerioideae</taxon>
        <taxon>Theobroma</taxon>
    </lineage>
</organism>
<feature type="region of interest" description="Disordered" evidence="1">
    <location>
        <begin position="1"/>
        <end position="48"/>
    </location>
</feature>
<dbReference type="InParanoid" id="A0A061F2H7"/>
<evidence type="ECO:0000313" key="3">
    <source>
        <dbReference type="Proteomes" id="UP000026915"/>
    </source>
</evidence>
<evidence type="ECO:0000256" key="1">
    <source>
        <dbReference type="SAM" id="MobiDB-lite"/>
    </source>
</evidence>
<dbReference type="Gramene" id="EOY08689">
    <property type="protein sequence ID" value="EOY08689"/>
    <property type="gene ID" value="TCM_023741"/>
</dbReference>
<keyword evidence="3" id="KW-1185">Reference proteome</keyword>
<proteinExistence type="predicted"/>
<dbReference type="AlphaFoldDB" id="A0A061F2H7"/>
<name>A0A061F2H7_THECC</name>
<dbReference type="HOGENOM" id="CLU_2445239_0_0_1"/>
<accession>A0A061F2H7</accession>
<protein>
    <submittedName>
        <fullName evidence="2">Uncharacterized protein</fullName>
    </submittedName>
</protein>
<gene>
    <name evidence="2" type="ORF">TCM_023741</name>
</gene>
<reference evidence="2 3" key="1">
    <citation type="journal article" date="2013" name="Genome Biol.">
        <title>The genome sequence of the most widely cultivated cacao type and its use to identify candidate genes regulating pod color.</title>
        <authorList>
            <person name="Motamayor J.C."/>
            <person name="Mockaitis K."/>
            <person name="Schmutz J."/>
            <person name="Haiminen N."/>
            <person name="Iii D.L."/>
            <person name="Cornejo O."/>
            <person name="Findley S.D."/>
            <person name="Zheng P."/>
            <person name="Utro F."/>
            <person name="Royaert S."/>
            <person name="Saski C."/>
            <person name="Jenkins J."/>
            <person name="Podicheti R."/>
            <person name="Zhao M."/>
            <person name="Scheffler B.E."/>
            <person name="Stack J.C."/>
            <person name="Feltus F.A."/>
            <person name="Mustiga G.M."/>
            <person name="Amores F."/>
            <person name="Phillips W."/>
            <person name="Marelli J.P."/>
            <person name="May G.D."/>
            <person name="Shapiro H."/>
            <person name="Ma J."/>
            <person name="Bustamante C.D."/>
            <person name="Schnell R.J."/>
            <person name="Main D."/>
            <person name="Gilbert D."/>
            <person name="Parida L."/>
            <person name="Kuhn D.N."/>
        </authorList>
    </citation>
    <scope>NUCLEOTIDE SEQUENCE [LARGE SCALE GENOMIC DNA]</scope>
    <source>
        <strain evidence="3">cv. Matina 1-6</strain>
    </source>
</reference>
<feature type="compositionally biased region" description="Low complexity" evidence="1">
    <location>
        <begin position="38"/>
        <end position="47"/>
    </location>
</feature>
<dbReference type="Proteomes" id="UP000026915">
    <property type="component" value="Chromosome 5"/>
</dbReference>